<comment type="caution">
    <text evidence="1">The sequence shown here is derived from an EMBL/GenBank/DDBJ whole genome shotgun (WGS) entry which is preliminary data.</text>
</comment>
<organism evidence="1 2">
    <name type="scientific">Lithohypha guttulata</name>
    <dbReference type="NCBI Taxonomy" id="1690604"/>
    <lineage>
        <taxon>Eukaryota</taxon>
        <taxon>Fungi</taxon>
        <taxon>Dikarya</taxon>
        <taxon>Ascomycota</taxon>
        <taxon>Pezizomycotina</taxon>
        <taxon>Eurotiomycetes</taxon>
        <taxon>Chaetothyriomycetidae</taxon>
        <taxon>Chaetothyriales</taxon>
        <taxon>Trichomeriaceae</taxon>
        <taxon>Lithohypha</taxon>
    </lineage>
</organism>
<evidence type="ECO:0008006" key="3">
    <source>
        <dbReference type="Google" id="ProtNLM"/>
    </source>
</evidence>
<dbReference type="Proteomes" id="UP001345013">
    <property type="component" value="Unassembled WGS sequence"/>
</dbReference>
<sequence>MDIFKFGKTEEKTAEGIPRTLSRLGDVFLHWTEHLVGQITGGEEELGKSWPLRSNLLEQDDGLTQAPQEIRDLILDRLTENEITVLSLTSKSHAKLVQAYRGGDEKATFKYTDRYSKDGLQLLWQLRKWLKGHQLCYSSVRFQSLDTVDFAPDGAQLGWTGVDEVCETSRRCLSWDDGQGRED</sequence>
<name>A0ABR0K536_9EURO</name>
<gene>
    <name evidence="1" type="ORF">LTR24_006696</name>
</gene>
<proteinExistence type="predicted"/>
<accession>A0ABR0K536</accession>
<reference evidence="1 2" key="1">
    <citation type="submission" date="2023-08" db="EMBL/GenBank/DDBJ databases">
        <title>Black Yeasts Isolated from many extreme environments.</title>
        <authorList>
            <person name="Coleine C."/>
            <person name="Stajich J.E."/>
            <person name="Selbmann L."/>
        </authorList>
    </citation>
    <scope>NUCLEOTIDE SEQUENCE [LARGE SCALE GENOMIC DNA]</scope>
    <source>
        <strain evidence="1 2">CCFEE 5885</strain>
    </source>
</reference>
<evidence type="ECO:0000313" key="2">
    <source>
        <dbReference type="Proteomes" id="UP001345013"/>
    </source>
</evidence>
<evidence type="ECO:0000313" key="1">
    <source>
        <dbReference type="EMBL" id="KAK5087427.1"/>
    </source>
</evidence>
<protein>
    <recommendedName>
        <fullName evidence="3">F-box domain-containing protein</fullName>
    </recommendedName>
</protein>
<dbReference type="EMBL" id="JAVRRG010000090">
    <property type="protein sequence ID" value="KAK5087427.1"/>
    <property type="molecule type" value="Genomic_DNA"/>
</dbReference>
<keyword evidence="2" id="KW-1185">Reference proteome</keyword>